<dbReference type="EMBL" id="MFZO01000021">
    <property type="protein sequence ID" value="OGK24970.1"/>
    <property type="molecule type" value="Genomic_DNA"/>
</dbReference>
<reference evidence="1 2" key="1">
    <citation type="journal article" date="2016" name="Nat. Commun.">
        <title>Thousands of microbial genomes shed light on interconnected biogeochemical processes in an aquifer system.</title>
        <authorList>
            <person name="Anantharaman K."/>
            <person name="Brown C.T."/>
            <person name="Hug L.A."/>
            <person name="Sharon I."/>
            <person name="Castelle C.J."/>
            <person name="Probst A.J."/>
            <person name="Thomas B.C."/>
            <person name="Singh A."/>
            <person name="Wilkins M.J."/>
            <person name="Karaoz U."/>
            <person name="Brodie E.L."/>
            <person name="Williams K.H."/>
            <person name="Hubbard S.S."/>
            <person name="Banfield J.F."/>
        </authorList>
    </citation>
    <scope>NUCLEOTIDE SEQUENCE [LARGE SCALE GENOMIC DNA]</scope>
</reference>
<gene>
    <name evidence="1" type="ORF">A3C25_02765</name>
</gene>
<protein>
    <submittedName>
        <fullName evidence="1">Uncharacterized protein</fullName>
    </submittedName>
</protein>
<organism evidence="1 2">
    <name type="scientific">Candidatus Roizmanbacteria bacterium RIFCSPHIGHO2_02_FULL_38_11</name>
    <dbReference type="NCBI Taxonomy" id="1802039"/>
    <lineage>
        <taxon>Bacteria</taxon>
        <taxon>Candidatus Roizmaniibacteriota</taxon>
    </lineage>
</organism>
<comment type="caution">
    <text evidence="1">The sequence shown here is derived from an EMBL/GenBank/DDBJ whole genome shotgun (WGS) entry which is preliminary data.</text>
</comment>
<name>A0A1F7H0N4_9BACT</name>
<accession>A0A1F7H0N4</accession>
<evidence type="ECO:0000313" key="1">
    <source>
        <dbReference type="EMBL" id="OGK24970.1"/>
    </source>
</evidence>
<dbReference type="Pfam" id="PF12441">
    <property type="entry name" value="CopG_antitoxin"/>
    <property type="match status" value="1"/>
</dbReference>
<evidence type="ECO:0000313" key="2">
    <source>
        <dbReference type="Proteomes" id="UP000177913"/>
    </source>
</evidence>
<proteinExistence type="predicted"/>
<sequence length="77" mass="9328">MKKFKKIPYFKTEKEEREFWQTHDSTEYVDWSKAKRVSFPNLKLTSKPITIRLPVSLIDRIKIKAHKIDIPHQILYV</sequence>
<dbReference type="AlphaFoldDB" id="A0A1F7H0N4"/>
<dbReference type="InterPro" id="IPR022148">
    <property type="entry name" value="CopG_antitoxin"/>
</dbReference>
<dbReference type="Proteomes" id="UP000177913">
    <property type="component" value="Unassembled WGS sequence"/>
</dbReference>